<organism evidence="10 11">
    <name type="scientific">Desulfosalsimonas propionicica</name>
    <dbReference type="NCBI Taxonomy" id="332175"/>
    <lineage>
        <taxon>Bacteria</taxon>
        <taxon>Pseudomonadati</taxon>
        <taxon>Thermodesulfobacteriota</taxon>
        <taxon>Desulfobacteria</taxon>
        <taxon>Desulfobacterales</taxon>
        <taxon>Desulfosalsimonadaceae</taxon>
        <taxon>Desulfosalsimonas</taxon>
    </lineage>
</organism>
<keyword evidence="3" id="KW-1003">Cell membrane</keyword>
<keyword evidence="6 7" id="KW-0472">Membrane</keyword>
<dbReference type="GO" id="GO:0098797">
    <property type="term" value="C:plasma membrane protein complex"/>
    <property type="evidence" value="ECO:0007669"/>
    <property type="project" value="TreeGrafter"/>
</dbReference>
<feature type="transmembrane region" description="Helical" evidence="7">
    <location>
        <begin position="18"/>
        <end position="38"/>
    </location>
</feature>
<accession>A0A7W0CAA3</accession>
<keyword evidence="11" id="KW-1185">Reference proteome</keyword>
<dbReference type="EMBL" id="JACDUS010000006">
    <property type="protein sequence ID" value="MBA2882061.1"/>
    <property type="molecule type" value="Genomic_DNA"/>
</dbReference>
<feature type="transmembrane region" description="Helical" evidence="7">
    <location>
        <begin position="374"/>
        <end position="397"/>
    </location>
</feature>
<keyword evidence="4 7" id="KW-0812">Transmembrane</keyword>
<dbReference type="PANTHER" id="PTHR30489:SF0">
    <property type="entry name" value="LIPOPROTEIN-RELEASING SYSTEM TRANSMEMBRANE PROTEIN LOLE"/>
    <property type="match status" value="1"/>
</dbReference>
<evidence type="ECO:0000256" key="5">
    <source>
        <dbReference type="ARBA" id="ARBA00022989"/>
    </source>
</evidence>
<evidence type="ECO:0000259" key="9">
    <source>
        <dbReference type="Pfam" id="PF12704"/>
    </source>
</evidence>
<evidence type="ECO:0000313" key="11">
    <source>
        <dbReference type="Proteomes" id="UP000525298"/>
    </source>
</evidence>
<dbReference type="InterPro" id="IPR003838">
    <property type="entry name" value="ABC3_permease_C"/>
</dbReference>
<dbReference type="Pfam" id="PF12704">
    <property type="entry name" value="MacB_PCD"/>
    <property type="match status" value="1"/>
</dbReference>
<evidence type="ECO:0000256" key="1">
    <source>
        <dbReference type="ARBA" id="ARBA00004651"/>
    </source>
</evidence>
<dbReference type="InterPro" id="IPR051447">
    <property type="entry name" value="Lipoprotein-release_system"/>
</dbReference>
<protein>
    <submittedName>
        <fullName evidence="10">ABC-type lipoprotein release transport system permease subunit</fullName>
    </submittedName>
</protein>
<gene>
    <name evidence="10" type="ORF">HNR65_002395</name>
</gene>
<feature type="domain" description="ABC3 transporter permease C-terminal" evidence="8">
    <location>
        <begin position="273"/>
        <end position="396"/>
    </location>
</feature>
<feature type="transmembrane region" description="Helical" evidence="7">
    <location>
        <begin position="312"/>
        <end position="341"/>
    </location>
</feature>
<evidence type="ECO:0000256" key="3">
    <source>
        <dbReference type="ARBA" id="ARBA00022475"/>
    </source>
</evidence>
<evidence type="ECO:0000256" key="7">
    <source>
        <dbReference type="SAM" id="Phobius"/>
    </source>
</evidence>
<keyword evidence="10" id="KW-0449">Lipoprotein</keyword>
<dbReference type="RefSeq" id="WP_181551706.1">
    <property type="nucleotide sequence ID" value="NZ_JACDUS010000006.1"/>
</dbReference>
<comment type="similarity">
    <text evidence="2">Belongs to the ABC-4 integral membrane protein family. LolC/E subfamily.</text>
</comment>
<comment type="subcellular location">
    <subcellularLocation>
        <location evidence="1">Cell membrane</location>
        <topology evidence="1">Multi-pass membrane protein</topology>
    </subcellularLocation>
</comment>
<dbReference type="AlphaFoldDB" id="A0A7W0CAA3"/>
<feature type="domain" description="MacB-like periplasmic core" evidence="9">
    <location>
        <begin position="17"/>
        <end position="238"/>
    </location>
</feature>
<evidence type="ECO:0000256" key="2">
    <source>
        <dbReference type="ARBA" id="ARBA00005236"/>
    </source>
</evidence>
<name>A0A7W0CAA3_9BACT</name>
<evidence type="ECO:0000256" key="4">
    <source>
        <dbReference type="ARBA" id="ARBA00022692"/>
    </source>
</evidence>
<dbReference type="Pfam" id="PF02687">
    <property type="entry name" value="FtsX"/>
    <property type="match status" value="1"/>
</dbReference>
<dbReference type="InterPro" id="IPR025857">
    <property type="entry name" value="MacB_PCD"/>
</dbReference>
<feature type="transmembrane region" description="Helical" evidence="7">
    <location>
        <begin position="269"/>
        <end position="292"/>
    </location>
</feature>
<keyword evidence="5 7" id="KW-1133">Transmembrane helix</keyword>
<sequence length="407" mass="44651">MDITIAWRNIWRNTRRTVIILIAVIIGVWSMIFLTSLMRGMLVDLIENGISTLTGDVKIYARGFRSDPALENRIRNAMPLAEKVRESLPAEARMATRIRVTSIARNARHSAGVTLVGIDPAEETGVSFIGKGVSAGEMIRPGNPVDIVVGQALLDKFETKIGNKLILMSEDATHNMSSRAFRIRGVYKAELEATEKRFVFVSKSAARGMLKIGGDASEISVRLDDHDRADAVAEKIAAKVDAEAYEVSTWKELKPMLKAYIDLFDGYILLWYLVVFVAMAFGIINTTLMAVLERMREFGLLKALGMRPWRILRLVLIESLFILVMGAAMGNALAFSMVYAIGERGIDLSKFAAGFEYAGMSAVIRPEIFAGDVLMANAVVISLGLIVSAYPAARAALITPVTAMARN</sequence>
<proteinExistence type="inferred from homology"/>
<dbReference type="GO" id="GO:0044874">
    <property type="term" value="P:lipoprotein localization to outer membrane"/>
    <property type="evidence" value="ECO:0007669"/>
    <property type="project" value="TreeGrafter"/>
</dbReference>
<reference evidence="10 11" key="1">
    <citation type="submission" date="2020-07" db="EMBL/GenBank/DDBJ databases">
        <title>Genomic Encyclopedia of Type Strains, Phase IV (KMG-IV): sequencing the most valuable type-strain genomes for metagenomic binning, comparative biology and taxonomic classification.</title>
        <authorList>
            <person name="Goeker M."/>
        </authorList>
    </citation>
    <scope>NUCLEOTIDE SEQUENCE [LARGE SCALE GENOMIC DNA]</scope>
    <source>
        <strain evidence="10 11">DSM 17721</strain>
    </source>
</reference>
<evidence type="ECO:0000313" key="10">
    <source>
        <dbReference type="EMBL" id="MBA2882061.1"/>
    </source>
</evidence>
<evidence type="ECO:0000259" key="8">
    <source>
        <dbReference type="Pfam" id="PF02687"/>
    </source>
</evidence>
<dbReference type="PANTHER" id="PTHR30489">
    <property type="entry name" value="LIPOPROTEIN-RELEASING SYSTEM TRANSMEMBRANE PROTEIN LOLE"/>
    <property type="match status" value="1"/>
</dbReference>
<evidence type="ECO:0000256" key="6">
    <source>
        <dbReference type="ARBA" id="ARBA00023136"/>
    </source>
</evidence>
<dbReference type="Proteomes" id="UP000525298">
    <property type="component" value="Unassembled WGS sequence"/>
</dbReference>
<comment type="caution">
    <text evidence="10">The sequence shown here is derived from an EMBL/GenBank/DDBJ whole genome shotgun (WGS) entry which is preliminary data.</text>
</comment>